<evidence type="ECO:0000313" key="1">
    <source>
        <dbReference type="EMBL" id="JAH46662.1"/>
    </source>
</evidence>
<accession>A0A0E9SZH0</accession>
<sequence length="20" mass="2332">MENLIIMSIQVREVILQNTS</sequence>
<dbReference type="EMBL" id="GBXM01061915">
    <property type="protein sequence ID" value="JAH46662.1"/>
    <property type="molecule type" value="Transcribed_RNA"/>
</dbReference>
<proteinExistence type="predicted"/>
<organism evidence="1">
    <name type="scientific">Anguilla anguilla</name>
    <name type="common">European freshwater eel</name>
    <name type="synonym">Muraena anguilla</name>
    <dbReference type="NCBI Taxonomy" id="7936"/>
    <lineage>
        <taxon>Eukaryota</taxon>
        <taxon>Metazoa</taxon>
        <taxon>Chordata</taxon>
        <taxon>Craniata</taxon>
        <taxon>Vertebrata</taxon>
        <taxon>Euteleostomi</taxon>
        <taxon>Actinopterygii</taxon>
        <taxon>Neopterygii</taxon>
        <taxon>Teleostei</taxon>
        <taxon>Anguilliformes</taxon>
        <taxon>Anguillidae</taxon>
        <taxon>Anguilla</taxon>
    </lineage>
</organism>
<name>A0A0E9SZH0_ANGAN</name>
<dbReference type="AlphaFoldDB" id="A0A0E9SZH0"/>
<reference evidence="1" key="1">
    <citation type="submission" date="2014-11" db="EMBL/GenBank/DDBJ databases">
        <authorList>
            <person name="Amaro Gonzalez C."/>
        </authorList>
    </citation>
    <scope>NUCLEOTIDE SEQUENCE</scope>
</reference>
<reference evidence="1" key="2">
    <citation type="journal article" date="2015" name="Fish Shellfish Immunol.">
        <title>Early steps in the European eel (Anguilla anguilla)-Vibrio vulnificus interaction in the gills: Role of the RtxA13 toxin.</title>
        <authorList>
            <person name="Callol A."/>
            <person name="Pajuelo D."/>
            <person name="Ebbesson L."/>
            <person name="Teles M."/>
            <person name="MacKenzie S."/>
            <person name="Amaro C."/>
        </authorList>
    </citation>
    <scope>NUCLEOTIDE SEQUENCE</scope>
</reference>
<protein>
    <submittedName>
        <fullName evidence="1">Uncharacterized protein</fullName>
    </submittedName>
</protein>